<proteinExistence type="predicted"/>
<keyword evidence="3" id="KW-1185">Reference proteome</keyword>
<feature type="compositionally biased region" description="Low complexity" evidence="1">
    <location>
        <begin position="11"/>
        <end position="26"/>
    </location>
</feature>
<comment type="caution">
    <text evidence="2">The sequence shown here is derived from an EMBL/GenBank/DDBJ whole genome shotgun (WGS) entry which is preliminary data.</text>
</comment>
<evidence type="ECO:0000313" key="3">
    <source>
        <dbReference type="Proteomes" id="UP001156627"/>
    </source>
</evidence>
<gene>
    <name evidence="2" type="ORF">GCM10007898_28230</name>
</gene>
<feature type="region of interest" description="Disordered" evidence="1">
    <location>
        <begin position="1"/>
        <end position="58"/>
    </location>
</feature>
<dbReference type="EMBL" id="BSOA01000031">
    <property type="protein sequence ID" value="GLQ89251.1"/>
    <property type="molecule type" value="Genomic_DNA"/>
</dbReference>
<reference evidence="3" key="1">
    <citation type="journal article" date="2019" name="Int. J. Syst. Evol. Microbiol.">
        <title>The Global Catalogue of Microorganisms (GCM) 10K type strain sequencing project: providing services to taxonomists for standard genome sequencing and annotation.</title>
        <authorList>
            <consortium name="The Broad Institute Genomics Platform"/>
            <consortium name="The Broad Institute Genome Sequencing Center for Infectious Disease"/>
            <person name="Wu L."/>
            <person name="Ma J."/>
        </authorList>
    </citation>
    <scope>NUCLEOTIDE SEQUENCE [LARGE SCALE GENOMIC DNA]</scope>
    <source>
        <strain evidence="3">NBRC 111981</strain>
    </source>
</reference>
<dbReference type="Proteomes" id="UP001156627">
    <property type="component" value="Unassembled WGS sequence"/>
</dbReference>
<sequence>MIYQGTPCPHSQQQQTLQLDDSGPSASPLPEPSKPAPSAANPPAVPLPPPTPRTPPSTMYRCVRATDQTTYLSSNGDPQPYYAPLAMTGMLPAPLGHVTPGVKPDAAMIASQYVLVQDQCAPMTPQDTCTTLRDQYDENERKLSRAFKSDQPPLLQREQALLAELSHC</sequence>
<feature type="compositionally biased region" description="Pro residues" evidence="1">
    <location>
        <begin position="43"/>
        <end position="55"/>
    </location>
</feature>
<organism evidence="2 3">
    <name type="scientific">Dyella flagellata</name>
    <dbReference type="NCBI Taxonomy" id="1867833"/>
    <lineage>
        <taxon>Bacteria</taxon>
        <taxon>Pseudomonadati</taxon>
        <taxon>Pseudomonadota</taxon>
        <taxon>Gammaproteobacteria</taxon>
        <taxon>Lysobacterales</taxon>
        <taxon>Rhodanobacteraceae</taxon>
        <taxon>Dyella</taxon>
    </lineage>
</organism>
<protein>
    <submittedName>
        <fullName evidence="2">Uncharacterized protein</fullName>
    </submittedName>
</protein>
<evidence type="ECO:0000256" key="1">
    <source>
        <dbReference type="SAM" id="MobiDB-lite"/>
    </source>
</evidence>
<name>A0ABQ5XDF2_9GAMM</name>
<accession>A0ABQ5XDF2</accession>
<evidence type="ECO:0000313" key="2">
    <source>
        <dbReference type="EMBL" id="GLQ89251.1"/>
    </source>
</evidence>